<evidence type="ECO:0000313" key="4">
    <source>
        <dbReference type="Proteomes" id="UP000598996"/>
    </source>
</evidence>
<gene>
    <name evidence="3" type="ORF">JKJ07_41605</name>
</gene>
<feature type="compositionally biased region" description="Polar residues" evidence="1">
    <location>
        <begin position="189"/>
        <end position="200"/>
    </location>
</feature>
<sequence length="514" mass="51861">MKERREGRVGTVSGLALLAGGTALAASVGGDHQSLSATLLLGTLTLGLGHSLLDEIKRQARRASNGWSRSDTTNAVLLGVWAEFALIASILVLNTSATRAVGLVLAVSYAAACGYFVTERRRSIAAASPTATQDAQDAQITRATQDAQATRATQDAQATQATQATHAEAAAQAAEVAAPSDPTVHATGPSDTNVDATFPSNPAALSEAGVEEHFPTTADLGVISPPSPTSTADLSDSGHPDRSPHTPPPADDALGAVLQPRHATGIGHAPTAAHVLTAQRPAPIRQATKSTSTTTAPHTLPAARAAATTTDAPTRAATRHAPAPTSPATRAAATHTPSTDRPATQATSTHTPSAHAHAATTRTPSTHAPAKHAPSTHAPSTHAPSTHAPSTHAHAATTHLPSTHASATHASATHASATHASATHAATTHAATKQAPAATHAPSRHTRPVSPSQAAHGRPASRSHAVHSHPASDSQTAHDHPPSLPTGHDRPVAHAPAAHILASASDTAEATNAL</sequence>
<proteinExistence type="predicted"/>
<feature type="transmembrane region" description="Helical" evidence="2">
    <location>
        <begin position="74"/>
        <end position="94"/>
    </location>
</feature>
<evidence type="ECO:0000256" key="2">
    <source>
        <dbReference type="SAM" id="Phobius"/>
    </source>
</evidence>
<feature type="compositionally biased region" description="Basic and acidic residues" evidence="1">
    <location>
        <begin position="476"/>
        <end position="491"/>
    </location>
</feature>
<protein>
    <submittedName>
        <fullName evidence="3">Uncharacterized protein</fullName>
    </submittedName>
</protein>
<keyword evidence="2" id="KW-0812">Transmembrane</keyword>
<feature type="compositionally biased region" description="Low complexity" evidence="1">
    <location>
        <begin position="127"/>
        <end position="178"/>
    </location>
</feature>
<dbReference type="EMBL" id="JAENHO010000015">
    <property type="protein sequence ID" value="MBL7260805.1"/>
    <property type="molecule type" value="Genomic_DNA"/>
</dbReference>
<reference evidence="3 4" key="1">
    <citation type="submission" date="2021-01" db="EMBL/GenBank/DDBJ databases">
        <title>Actinoplanes sp. nov. LDG1-01 isolated from lichen.</title>
        <authorList>
            <person name="Saeng-In P."/>
            <person name="Phongsopitanun W."/>
            <person name="Kanchanasin P."/>
            <person name="Yuki M."/>
            <person name="Kudo T."/>
            <person name="Ohkuma M."/>
            <person name="Tanasupawat S."/>
        </authorList>
    </citation>
    <scope>NUCLEOTIDE SEQUENCE [LARGE SCALE GENOMIC DNA]</scope>
    <source>
        <strain evidence="3 4">LDG1-01</strain>
    </source>
</reference>
<accession>A0ABS1W234</accession>
<feature type="region of interest" description="Disordered" evidence="1">
    <location>
        <begin position="218"/>
        <end position="255"/>
    </location>
</feature>
<dbReference type="Proteomes" id="UP000598996">
    <property type="component" value="Unassembled WGS sequence"/>
</dbReference>
<dbReference type="RefSeq" id="WP_202997514.1">
    <property type="nucleotide sequence ID" value="NZ_JAENHO010000015.1"/>
</dbReference>
<feature type="region of interest" description="Disordered" evidence="1">
    <location>
        <begin position="284"/>
        <end position="491"/>
    </location>
</feature>
<keyword evidence="2" id="KW-1133">Transmembrane helix</keyword>
<keyword evidence="4" id="KW-1185">Reference proteome</keyword>
<feature type="transmembrane region" description="Helical" evidence="2">
    <location>
        <begin position="35"/>
        <end position="53"/>
    </location>
</feature>
<name>A0ABS1W234_9ACTN</name>
<evidence type="ECO:0000256" key="1">
    <source>
        <dbReference type="SAM" id="MobiDB-lite"/>
    </source>
</evidence>
<feature type="compositionally biased region" description="Low complexity" evidence="1">
    <location>
        <begin position="287"/>
        <end position="441"/>
    </location>
</feature>
<organism evidence="3 4">
    <name type="scientific">Paractinoplanes lichenicola</name>
    <dbReference type="NCBI Taxonomy" id="2802976"/>
    <lineage>
        <taxon>Bacteria</taxon>
        <taxon>Bacillati</taxon>
        <taxon>Actinomycetota</taxon>
        <taxon>Actinomycetes</taxon>
        <taxon>Micromonosporales</taxon>
        <taxon>Micromonosporaceae</taxon>
        <taxon>Paractinoplanes</taxon>
    </lineage>
</organism>
<evidence type="ECO:0000313" key="3">
    <source>
        <dbReference type="EMBL" id="MBL7260805.1"/>
    </source>
</evidence>
<keyword evidence="2" id="KW-0472">Membrane</keyword>
<feature type="region of interest" description="Disordered" evidence="1">
    <location>
        <begin position="127"/>
        <end position="201"/>
    </location>
</feature>
<comment type="caution">
    <text evidence="3">The sequence shown here is derived from an EMBL/GenBank/DDBJ whole genome shotgun (WGS) entry which is preliminary data.</text>
</comment>